<accession>N9XPM5</accession>
<evidence type="ECO:0000313" key="1">
    <source>
        <dbReference type="EMBL" id="ENZ01653.1"/>
    </source>
</evidence>
<keyword evidence="2" id="KW-1185">Reference proteome</keyword>
<dbReference type="RefSeq" id="WP_002597389.1">
    <property type="nucleotide sequence ID" value="NZ_KB850956.1"/>
</dbReference>
<protein>
    <submittedName>
        <fullName evidence="1">Uncharacterized protein</fullName>
    </submittedName>
</protein>
<sequence>MNNLSYKNKIEKLINRMEKNLKDDDYKYILVQKKLEIPVHIGKKHSTSNKPFDKISI</sequence>
<name>N9XPM5_9CLOT</name>
<dbReference type="AlphaFoldDB" id="N9XPM5"/>
<evidence type="ECO:0000313" key="2">
    <source>
        <dbReference type="Proteomes" id="UP000013097"/>
    </source>
</evidence>
<dbReference type="EMBL" id="AGYT01000008">
    <property type="protein sequence ID" value="ENZ01653.1"/>
    <property type="molecule type" value="Genomic_DNA"/>
</dbReference>
<comment type="caution">
    <text evidence="1">The sequence shown here is derived from an EMBL/GenBank/DDBJ whole genome shotgun (WGS) entry which is preliminary data.</text>
</comment>
<dbReference type="Proteomes" id="UP000013097">
    <property type="component" value="Unassembled WGS sequence"/>
</dbReference>
<dbReference type="HOGENOM" id="CLU_2988548_0_0_9"/>
<proteinExistence type="predicted"/>
<reference evidence="1 2" key="1">
    <citation type="submission" date="2013-01" db="EMBL/GenBank/DDBJ databases">
        <title>The Genome Sequence of Clostridium colicanis 209318.</title>
        <authorList>
            <consortium name="The Broad Institute Genome Sequencing Platform"/>
            <person name="Earl A."/>
            <person name="Ward D."/>
            <person name="Feldgarden M."/>
            <person name="Gevers D."/>
            <person name="Courvalin P."/>
            <person name="Lambert T."/>
            <person name="Walker B."/>
            <person name="Young S.K."/>
            <person name="Zeng Q."/>
            <person name="Gargeya S."/>
            <person name="Fitzgerald M."/>
            <person name="Haas B."/>
            <person name="Abouelleil A."/>
            <person name="Alvarado L."/>
            <person name="Arachchi H.M."/>
            <person name="Berlin A.M."/>
            <person name="Chapman S.B."/>
            <person name="Dewar J."/>
            <person name="Goldberg J."/>
            <person name="Griggs A."/>
            <person name="Gujja S."/>
            <person name="Hansen M."/>
            <person name="Howarth C."/>
            <person name="Imamovic A."/>
            <person name="Larimer J."/>
            <person name="McCowan C."/>
            <person name="Murphy C."/>
            <person name="Neiman D."/>
            <person name="Pearson M."/>
            <person name="Priest M."/>
            <person name="Roberts A."/>
            <person name="Saif S."/>
            <person name="Shea T."/>
            <person name="Sisk P."/>
            <person name="Sykes S."/>
            <person name="Wortman J."/>
            <person name="Nusbaum C."/>
            <person name="Birren B."/>
        </authorList>
    </citation>
    <scope>NUCLEOTIDE SEQUENCE [LARGE SCALE GENOMIC DNA]</scope>
    <source>
        <strain evidence="1 2">209318</strain>
    </source>
</reference>
<dbReference type="PATRIC" id="fig|999411.4.peg.862"/>
<gene>
    <name evidence="1" type="ORF">HMPREF1092_00887</name>
</gene>
<organism evidence="1 2">
    <name type="scientific">Clostridium thermobutyricum</name>
    <dbReference type="NCBI Taxonomy" id="29372"/>
    <lineage>
        <taxon>Bacteria</taxon>
        <taxon>Bacillati</taxon>
        <taxon>Bacillota</taxon>
        <taxon>Clostridia</taxon>
        <taxon>Eubacteriales</taxon>
        <taxon>Clostridiaceae</taxon>
        <taxon>Clostridium</taxon>
    </lineage>
</organism>